<evidence type="ECO:0000256" key="3">
    <source>
        <dbReference type="ARBA" id="ARBA00006006"/>
    </source>
</evidence>
<dbReference type="InterPro" id="IPR026444">
    <property type="entry name" value="Secre_tail"/>
</dbReference>
<proteinExistence type="inferred from homology"/>
<evidence type="ECO:0000256" key="10">
    <source>
        <dbReference type="ARBA" id="ARBA00023049"/>
    </source>
</evidence>
<dbReference type="PANTHER" id="PTHR33478">
    <property type="entry name" value="EXTRACELLULAR METALLOPROTEINASE MEP"/>
    <property type="match status" value="1"/>
</dbReference>
<keyword evidence="9" id="KW-0862">Zinc</keyword>
<evidence type="ECO:0000256" key="4">
    <source>
        <dbReference type="ARBA" id="ARBA00022525"/>
    </source>
</evidence>
<dbReference type="CDD" id="cd04818">
    <property type="entry name" value="PA_subtilisin_1"/>
    <property type="match status" value="1"/>
</dbReference>
<keyword evidence="5" id="KW-0645">Protease</keyword>
<dbReference type="Gene3D" id="1.10.390.10">
    <property type="entry name" value="Neutral Protease Domain 2"/>
    <property type="match status" value="1"/>
</dbReference>
<dbReference type="EMBL" id="FQYV01000013">
    <property type="protein sequence ID" value="SHJ30714.1"/>
    <property type="molecule type" value="Genomic_DNA"/>
</dbReference>
<evidence type="ECO:0000256" key="9">
    <source>
        <dbReference type="ARBA" id="ARBA00022833"/>
    </source>
</evidence>
<comment type="subcellular location">
    <subcellularLocation>
        <location evidence="2">Secreted</location>
    </subcellularLocation>
</comment>
<dbReference type="OrthoDB" id="5377264at2"/>
<dbReference type="InterPro" id="IPR027268">
    <property type="entry name" value="Peptidase_M4/M1_CTD_sf"/>
</dbReference>
<evidence type="ECO:0000259" key="13">
    <source>
        <dbReference type="Pfam" id="PF02225"/>
    </source>
</evidence>
<dbReference type="InterPro" id="IPR046450">
    <property type="entry name" value="PA_dom_sf"/>
</dbReference>
<evidence type="ECO:0000256" key="6">
    <source>
        <dbReference type="ARBA" id="ARBA00022723"/>
    </source>
</evidence>
<keyword evidence="11" id="KW-0865">Zymogen</keyword>
<sequence>MKKIIYLFIFFVVNHSFGQDFTATVNSYLQKYQADSSLKQGDVADVSIATQSYSKSLDAYNVYVEQNYQGIKVYNSVSPFVIKNGGVVSAKVSFIENISAKANSTSPSISALAAISKATNALGIDSPKGLSLLETLDDNSYVFSKGDISLENIPVQLVYQNIDEGKALKLAWDLNIYLLDGSHYYSVRVDALSGDILATDDWVVSCDLGDGAHSHAAGESILFPSVTKSQSQMISTAVATPSYRVFPIPLIGPSEGRDQLISDPSDALASPYGWHDTNGIAGAEYTTTRGNNVLAREDHNGNNSGGQQAEGGPTMQFDFPFDLPENPFNFTNGAITNLFYMNNIMHDVFYQYGFDEASGNFQVNNYARGGNQGDGVLAEAQDGSGINNANFATGTDGVPPRMQMYLWTAPGEVLGSYFTINDGPLAGSYYSLDSQFAPPLPTIPITADLVLVEDDNAGDSEDPHDACDDLTNGASIAGKIAVIRRGSCDFVVKAQRAQDAGAIAVVMVNNVSGDPIVMGGTGTDITIPAVMIYKLDGENIITSLQNGDTINATLVDDGSGIDNNQRDGDLDNGIVAHEYGHGISSRLTGGRFAPGCLQNEEQMGEGWSDYFGLMLTMKPTDAGEAPRGIGTYAMGQGIGGNGLRARPYSTDFEKNEFTYDNIKSQRAPHGVGSVWATMLWDLTWAFIDEYGFDPDIYEGEGGNNMALQLVMDGLKLQRCSPGFVDGRDAILEADEIANGGANKCLIWNAFAKRGLGLSASQGSASSKQDGTEAFDVPVECRLGVGDHGSVKNSFIIYPNPSQGELNVQSRFDVGEATISIYDMNGRVVYNTEVEMHQARNLDVSSLNTGIYLIKVEGGGYSQTSKLIIN</sequence>
<evidence type="ECO:0000256" key="11">
    <source>
        <dbReference type="ARBA" id="ARBA00023145"/>
    </source>
</evidence>
<feature type="domain" description="PA" evidence="13">
    <location>
        <begin position="446"/>
        <end position="540"/>
    </location>
</feature>
<feature type="chain" id="PRO_5009918338" evidence="12">
    <location>
        <begin position="19"/>
        <end position="869"/>
    </location>
</feature>
<dbReference type="SUPFAM" id="SSF55486">
    <property type="entry name" value="Metalloproteases ('zincins'), catalytic domain"/>
    <property type="match status" value="1"/>
</dbReference>
<dbReference type="PANTHER" id="PTHR33478:SF1">
    <property type="entry name" value="EXTRACELLULAR METALLOPROTEINASE MEP"/>
    <property type="match status" value="1"/>
</dbReference>
<dbReference type="GO" id="GO:0006508">
    <property type="term" value="P:proteolysis"/>
    <property type="evidence" value="ECO:0007669"/>
    <property type="project" value="UniProtKB-KW"/>
</dbReference>
<dbReference type="GO" id="GO:0008270">
    <property type="term" value="F:zinc ion binding"/>
    <property type="evidence" value="ECO:0007669"/>
    <property type="project" value="InterPro"/>
</dbReference>
<dbReference type="InterPro" id="IPR001842">
    <property type="entry name" value="Peptidase_M36"/>
</dbReference>
<dbReference type="InterPro" id="IPR003137">
    <property type="entry name" value="PA_domain"/>
</dbReference>
<reference evidence="16" key="1">
    <citation type="submission" date="2016-11" db="EMBL/GenBank/DDBJ databases">
        <authorList>
            <person name="Varghese N."/>
            <person name="Submissions S."/>
        </authorList>
    </citation>
    <scope>NUCLEOTIDE SEQUENCE [LARGE SCALE GENOMIC DNA]</scope>
    <source>
        <strain evidence="16">DSM 26349</strain>
    </source>
</reference>
<feature type="signal peptide" evidence="12">
    <location>
        <begin position="1"/>
        <end position="18"/>
    </location>
</feature>
<dbReference type="STRING" id="797419.SAMN05216556_11417"/>
<dbReference type="AlphaFoldDB" id="A0A1M6I8B9"/>
<dbReference type="GO" id="GO:0005615">
    <property type="term" value="C:extracellular space"/>
    <property type="evidence" value="ECO:0007669"/>
    <property type="project" value="InterPro"/>
</dbReference>
<keyword evidence="4" id="KW-0964">Secreted</keyword>
<dbReference type="SUPFAM" id="SSF52025">
    <property type="entry name" value="PA domain"/>
    <property type="match status" value="1"/>
</dbReference>
<feature type="domain" description="Secretion system C-terminal sorting" evidence="14">
    <location>
        <begin position="796"/>
        <end position="868"/>
    </location>
</feature>
<evidence type="ECO:0000256" key="5">
    <source>
        <dbReference type="ARBA" id="ARBA00022670"/>
    </source>
</evidence>
<dbReference type="Proteomes" id="UP000184172">
    <property type="component" value="Unassembled WGS sequence"/>
</dbReference>
<keyword evidence="16" id="KW-1185">Reference proteome</keyword>
<name>A0A1M6I8B9_9FLAO</name>
<evidence type="ECO:0000313" key="15">
    <source>
        <dbReference type="EMBL" id="SHJ30714.1"/>
    </source>
</evidence>
<accession>A0A1M6I8B9</accession>
<evidence type="ECO:0000256" key="1">
    <source>
        <dbReference type="ARBA" id="ARBA00001947"/>
    </source>
</evidence>
<dbReference type="GO" id="GO:0004222">
    <property type="term" value="F:metalloendopeptidase activity"/>
    <property type="evidence" value="ECO:0007669"/>
    <property type="project" value="InterPro"/>
</dbReference>
<comment type="cofactor">
    <cofactor evidence="1">
        <name>Zn(2+)</name>
        <dbReference type="ChEBI" id="CHEBI:29105"/>
    </cofactor>
</comment>
<dbReference type="InterPro" id="IPR050371">
    <property type="entry name" value="Fungal_virulence_M36"/>
</dbReference>
<evidence type="ECO:0000256" key="2">
    <source>
        <dbReference type="ARBA" id="ARBA00004613"/>
    </source>
</evidence>
<evidence type="ECO:0000313" key="16">
    <source>
        <dbReference type="Proteomes" id="UP000184172"/>
    </source>
</evidence>
<gene>
    <name evidence="15" type="ORF">SAMN04487908_11360</name>
</gene>
<comment type="similarity">
    <text evidence="3">Belongs to the peptidase M36 family.</text>
</comment>
<evidence type="ECO:0000259" key="14">
    <source>
        <dbReference type="Pfam" id="PF18962"/>
    </source>
</evidence>
<dbReference type="Gene3D" id="3.10.170.10">
    <property type="match status" value="1"/>
</dbReference>
<keyword evidence="7 12" id="KW-0732">Signal</keyword>
<dbReference type="Pfam" id="PF02128">
    <property type="entry name" value="Peptidase_M36"/>
    <property type="match status" value="1"/>
</dbReference>
<keyword evidence="6" id="KW-0479">Metal-binding</keyword>
<dbReference type="RefSeq" id="WP_073218471.1">
    <property type="nucleotide sequence ID" value="NZ_FNNS01000014.1"/>
</dbReference>
<evidence type="ECO:0000256" key="8">
    <source>
        <dbReference type="ARBA" id="ARBA00022801"/>
    </source>
</evidence>
<dbReference type="Pfam" id="PF18962">
    <property type="entry name" value="Por_Secre_tail"/>
    <property type="match status" value="1"/>
</dbReference>
<evidence type="ECO:0000256" key="12">
    <source>
        <dbReference type="SAM" id="SignalP"/>
    </source>
</evidence>
<dbReference type="NCBIfam" id="NF038113">
    <property type="entry name" value="T9SSA_dep_M36"/>
    <property type="match status" value="1"/>
</dbReference>
<dbReference type="Pfam" id="PF02225">
    <property type="entry name" value="PA"/>
    <property type="match status" value="1"/>
</dbReference>
<dbReference type="NCBIfam" id="TIGR04183">
    <property type="entry name" value="Por_Secre_tail"/>
    <property type="match status" value="1"/>
</dbReference>
<protein>
    <submittedName>
        <fullName evidence="15">Por secretion system C-terminal sorting domain-containing protein</fullName>
    </submittedName>
</protein>
<evidence type="ECO:0000256" key="7">
    <source>
        <dbReference type="ARBA" id="ARBA00022729"/>
    </source>
</evidence>
<dbReference type="CDD" id="cd09596">
    <property type="entry name" value="M36"/>
    <property type="match status" value="1"/>
</dbReference>
<keyword evidence="8" id="KW-0378">Hydrolase</keyword>
<keyword evidence="10" id="KW-0482">Metalloprotease</keyword>
<dbReference type="Gene3D" id="3.50.30.30">
    <property type="match status" value="1"/>
</dbReference>
<organism evidence="15 16">
    <name type="scientific">Aequorivita viscosa</name>
    <dbReference type="NCBI Taxonomy" id="797419"/>
    <lineage>
        <taxon>Bacteria</taxon>
        <taxon>Pseudomonadati</taxon>
        <taxon>Bacteroidota</taxon>
        <taxon>Flavobacteriia</taxon>
        <taxon>Flavobacteriales</taxon>
        <taxon>Flavobacteriaceae</taxon>
        <taxon>Aequorivita</taxon>
    </lineage>
</organism>